<feature type="signal peptide" evidence="1">
    <location>
        <begin position="1"/>
        <end position="19"/>
    </location>
</feature>
<evidence type="ECO:0000313" key="3">
    <source>
        <dbReference type="Proteomes" id="UP000011758"/>
    </source>
</evidence>
<dbReference type="RefSeq" id="WP_004801130.1">
    <property type="nucleotide sequence ID" value="NZ_KB446646.1"/>
</dbReference>
<reference evidence="2 3" key="1">
    <citation type="submission" date="2013-02" db="EMBL/GenBank/DDBJ databases">
        <title>The Genome Sequence of Lactobacillus catenaformis F0143.</title>
        <authorList>
            <consortium name="The Broad Institute Genome Sequencing Platform"/>
            <person name="Earl A."/>
            <person name="Ward D."/>
            <person name="Feldgarden M."/>
            <person name="Gevers D."/>
            <person name="Izard J."/>
            <person name="Blanton J.M."/>
            <person name="Mathney J."/>
            <person name="Dewhirst F.E."/>
            <person name="Young S.K."/>
            <person name="Zeng Q."/>
            <person name="Gargeya S."/>
            <person name="Fitzgerald M."/>
            <person name="Haas B."/>
            <person name="Abouelleil A."/>
            <person name="Alvarado L."/>
            <person name="Arachchi H.M."/>
            <person name="Berlin A."/>
            <person name="Chapman S.B."/>
            <person name="Gearin G."/>
            <person name="Goldberg J."/>
            <person name="Griggs A."/>
            <person name="Gujja S."/>
            <person name="Hansen M."/>
            <person name="Heiman D."/>
            <person name="Howarth C."/>
            <person name="Larimer J."/>
            <person name="Lui A."/>
            <person name="MacDonald P.J.P."/>
            <person name="McCowen C."/>
            <person name="Montmayeur A."/>
            <person name="Murphy C."/>
            <person name="Neiman D."/>
            <person name="Pearson M."/>
            <person name="Priest M."/>
            <person name="Roberts A."/>
            <person name="Saif S."/>
            <person name="Shea T."/>
            <person name="Sisk P."/>
            <person name="Stolte C."/>
            <person name="Sykes S."/>
            <person name="Wortman J."/>
            <person name="Nusbaum C."/>
            <person name="Birren B."/>
        </authorList>
    </citation>
    <scope>NUCLEOTIDE SEQUENCE [LARGE SCALE GENOMIC DNA]</scope>
    <source>
        <strain evidence="2 3">OT 569</strain>
    </source>
</reference>
<accession>M2PBB9</accession>
<name>M2PBB9_9FIRM</name>
<dbReference type="eggNOG" id="COG3391">
    <property type="taxonomic scope" value="Bacteria"/>
</dbReference>
<gene>
    <name evidence="2" type="ORF">HMPREF9943_00119</name>
</gene>
<organism evidence="2 3">
    <name type="scientific">Eggerthia catenaformis OT 569 = DSM 20559</name>
    <dbReference type="NCBI Taxonomy" id="999415"/>
    <lineage>
        <taxon>Bacteria</taxon>
        <taxon>Bacillati</taxon>
        <taxon>Bacillota</taxon>
        <taxon>Erysipelotrichia</taxon>
        <taxon>Erysipelotrichales</taxon>
        <taxon>Coprobacillaceae</taxon>
        <taxon>Eggerthia</taxon>
    </lineage>
</organism>
<dbReference type="STRING" id="999415.HMPREF9943_00119"/>
<dbReference type="AlphaFoldDB" id="M2PBB9"/>
<sequence>MSKLLLCILLVLASGCSFSKKEAIDYELGVIETTTLDRKTRFLYLDKNLNIVRKDHYKASTTSSSAENPSYQGRKVYFVPNGLTDEGIEKKILEVDRDTHQIKSYDVNRVNLQGIAVNEKYTYTISNDNTITYITQTDYHNKKVKELTFHDIITLTVLKANDKIIVPYGLIKKTEKQLINIYDTELNLIKKLDLSKYGHGITRLIVIGNKAYMPISSKFNYNTYDNDNNNLIAELDLKTLNYNIIKLKASEVGDVSFYKDWLVVVNSDAPRYEGNKITFYHTKTKEEKVYELKDHLARIERTGDYFYGLSYIKDGYKITRYSIKDNMKELNSKKFYPSKGYSVHYYCSNIFVKNN</sequence>
<dbReference type="SUPFAM" id="SSF75011">
    <property type="entry name" value="3-carboxy-cis,cis-mucoante lactonizing enzyme"/>
    <property type="match status" value="1"/>
</dbReference>
<feature type="chain" id="PRO_5039668049" description="Lipoprotein" evidence="1">
    <location>
        <begin position="20"/>
        <end position="355"/>
    </location>
</feature>
<keyword evidence="3" id="KW-1185">Reference proteome</keyword>
<dbReference type="BioCyc" id="ECAT999415-HMP:GTTI-128-MONOMER"/>
<keyword evidence="1" id="KW-0732">Signal</keyword>
<evidence type="ECO:0008006" key="4">
    <source>
        <dbReference type="Google" id="ProtNLM"/>
    </source>
</evidence>
<comment type="caution">
    <text evidence="2">The sequence shown here is derived from an EMBL/GenBank/DDBJ whole genome shotgun (WGS) entry which is preliminary data.</text>
</comment>
<proteinExistence type="predicted"/>
<protein>
    <recommendedName>
        <fullName evidence="4">Lipoprotein</fullName>
    </recommendedName>
</protein>
<dbReference type="PROSITE" id="PS51257">
    <property type="entry name" value="PROKAR_LIPOPROTEIN"/>
    <property type="match status" value="1"/>
</dbReference>
<dbReference type="Proteomes" id="UP000011758">
    <property type="component" value="Unassembled WGS sequence"/>
</dbReference>
<dbReference type="EMBL" id="AGEJ01000001">
    <property type="protein sequence ID" value="EMD17687.1"/>
    <property type="molecule type" value="Genomic_DNA"/>
</dbReference>
<evidence type="ECO:0000256" key="1">
    <source>
        <dbReference type="SAM" id="SignalP"/>
    </source>
</evidence>
<evidence type="ECO:0000313" key="2">
    <source>
        <dbReference type="EMBL" id="EMD17687.1"/>
    </source>
</evidence>